<proteinExistence type="predicted"/>
<accession>A0A9Q8WP94</accession>
<protein>
    <recommendedName>
        <fullName evidence="4">Apple domain-containing protein</fullName>
    </recommendedName>
</protein>
<dbReference type="KEGG" id="clup:CLUP02_16016"/>
<reference evidence="2" key="1">
    <citation type="journal article" date="2021" name="Mol. Plant Microbe Interact.">
        <title>Complete Genome Sequence of the Plant-Pathogenic Fungus Colletotrichum lupini.</title>
        <authorList>
            <person name="Baroncelli R."/>
            <person name="Pensec F."/>
            <person name="Da Lio D."/>
            <person name="Boufleur T."/>
            <person name="Vicente I."/>
            <person name="Sarrocco S."/>
            <person name="Picot A."/>
            <person name="Baraldi E."/>
            <person name="Sukno S."/>
            <person name="Thon M."/>
            <person name="Le Floch G."/>
        </authorList>
    </citation>
    <scope>NUCLEOTIDE SEQUENCE</scope>
    <source>
        <strain evidence="2">IMI 504893</strain>
    </source>
</reference>
<evidence type="ECO:0000256" key="1">
    <source>
        <dbReference type="SAM" id="Phobius"/>
    </source>
</evidence>
<evidence type="ECO:0000313" key="3">
    <source>
        <dbReference type="Proteomes" id="UP000830671"/>
    </source>
</evidence>
<sequence>MTARSFEILCLLKFQYMMDSSGPETYVPHISHKQVVPEQPRQHESSYYAPTTPETYSSIPVKKERTICGLRPATFVLSVLLATVIVIAAVGGGVGGSLAVQKARDDAMSSVASPTTVVTTTVTALVPASTDSDSPIVVPTQGKIQLPCPAMEGETRTIALSDVDAKFVMHCGMSFGSKGALDIVAVVVYSYLDCLRACASYNRNSGSRTCVAATFNANLGNVGPNNGNCWLKNATSPRSISDNSAVGGILD</sequence>
<keyword evidence="1" id="KW-0812">Transmembrane</keyword>
<feature type="transmembrane region" description="Helical" evidence="1">
    <location>
        <begin position="75"/>
        <end position="100"/>
    </location>
</feature>
<dbReference type="Proteomes" id="UP000830671">
    <property type="component" value="Chromosome 9"/>
</dbReference>
<keyword evidence="3" id="KW-1185">Reference proteome</keyword>
<dbReference type="EMBL" id="CP019481">
    <property type="protein sequence ID" value="UQC90486.1"/>
    <property type="molecule type" value="Genomic_DNA"/>
</dbReference>
<dbReference type="GeneID" id="73349950"/>
<evidence type="ECO:0008006" key="4">
    <source>
        <dbReference type="Google" id="ProtNLM"/>
    </source>
</evidence>
<gene>
    <name evidence="2" type="ORF">CLUP02_16016</name>
</gene>
<keyword evidence="1" id="KW-0472">Membrane</keyword>
<keyword evidence="1" id="KW-1133">Transmembrane helix</keyword>
<name>A0A9Q8WP94_9PEZI</name>
<evidence type="ECO:0000313" key="2">
    <source>
        <dbReference type="EMBL" id="UQC90486.1"/>
    </source>
</evidence>
<organism evidence="2 3">
    <name type="scientific">Colletotrichum lupini</name>
    <dbReference type="NCBI Taxonomy" id="145971"/>
    <lineage>
        <taxon>Eukaryota</taxon>
        <taxon>Fungi</taxon>
        <taxon>Dikarya</taxon>
        <taxon>Ascomycota</taxon>
        <taxon>Pezizomycotina</taxon>
        <taxon>Sordariomycetes</taxon>
        <taxon>Hypocreomycetidae</taxon>
        <taxon>Glomerellales</taxon>
        <taxon>Glomerellaceae</taxon>
        <taxon>Colletotrichum</taxon>
        <taxon>Colletotrichum acutatum species complex</taxon>
    </lineage>
</organism>
<dbReference type="RefSeq" id="XP_049152087.1">
    <property type="nucleotide sequence ID" value="XM_049294940.1"/>
</dbReference>
<dbReference type="AlphaFoldDB" id="A0A9Q8WP94"/>